<keyword evidence="4" id="KW-0547">Nucleotide-binding</keyword>
<evidence type="ECO:0000256" key="3">
    <source>
        <dbReference type="ARBA" id="ARBA00022634"/>
    </source>
</evidence>
<dbReference type="GO" id="GO:0004748">
    <property type="term" value="F:ribonucleoside-diphosphate reductase activity, thioredoxin disulfide as acceptor"/>
    <property type="evidence" value="ECO:0007669"/>
    <property type="project" value="UniProtKB-EC"/>
</dbReference>
<dbReference type="EMBL" id="LAZR01000138">
    <property type="protein sequence ID" value="KKN87389.1"/>
    <property type="molecule type" value="Genomic_DNA"/>
</dbReference>
<evidence type="ECO:0000256" key="4">
    <source>
        <dbReference type="ARBA" id="ARBA00022741"/>
    </source>
</evidence>
<accession>A0A0F9U713</accession>
<evidence type="ECO:0000259" key="6">
    <source>
        <dbReference type="Pfam" id="PF12637"/>
    </source>
</evidence>
<comment type="similarity">
    <text evidence="1">Belongs to the ribonucleoside diphosphate reductase class-2 family.</text>
</comment>
<evidence type="ECO:0000256" key="5">
    <source>
        <dbReference type="ARBA" id="ARBA00047754"/>
    </source>
</evidence>
<protein>
    <recommendedName>
        <fullName evidence="2">ribonucleoside-diphosphate reductase</fullName>
        <ecNumber evidence="2">1.17.4.1</ecNumber>
    </recommendedName>
</protein>
<sequence length="154" mass="17011">MPRLARDAPFDTSPWTHCCGKYTAPEKQNHMPERERLPAERKAINARLTIMAGSDEFEYDLTVGYYPDGRIAEIFIRTQDPAAAVYDALACTISIALQHGSPFDSIRKHLEFQGNAGPSGMACDEAAWKSKVSSPLDMIAKWVGDHQQLGGEDA</sequence>
<dbReference type="GO" id="GO:0071897">
    <property type="term" value="P:DNA biosynthetic process"/>
    <property type="evidence" value="ECO:0007669"/>
    <property type="project" value="UniProtKB-KW"/>
</dbReference>
<dbReference type="EC" id="1.17.4.1" evidence="2"/>
<dbReference type="GO" id="GO:0000166">
    <property type="term" value="F:nucleotide binding"/>
    <property type="evidence" value="ECO:0007669"/>
    <property type="project" value="UniProtKB-KW"/>
</dbReference>
<name>A0A0F9U713_9ZZZZ</name>
<comment type="caution">
    <text evidence="7">The sequence shown here is derived from an EMBL/GenBank/DDBJ whole genome shotgun (WGS) entry which is preliminary data.</text>
</comment>
<evidence type="ECO:0000313" key="7">
    <source>
        <dbReference type="EMBL" id="KKN87389.1"/>
    </source>
</evidence>
<keyword evidence="3" id="KW-0237">DNA synthesis</keyword>
<feature type="domain" description="TSCPD" evidence="6">
    <location>
        <begin position="56"/>
        <end position="146"/>
    </location>
</feature>
<organism evidence="7">
    <name type="scientific">marine sediment metagenome</name>
    <dbReference type="NCBI Taxonomy" id="412755"/>
    <lineage>
        <taxon>unclassified sequences</taxon>
        <taxon>metagenomes</taxon>
        <taxon>ecological metagenomes</taxon>
    </lineage>
</organism>
<proteinExistence type="inferred from homology"/>
<dbReference type="Pfam" id="PF12637">
    <property type="entry name" value="TSCPD"/>
    <property type="match status" value="1"/>
</dbReference>
<reference evidence="7" key="1">
    <citation type="journal article" date="2015" name="Nature">
        <title>Complex archaea that bridge the gap between prokaryotes and eukaryotes.</title>
        <authorList>
            <person name="Spang A."/>
            <person name="Saw J.H."/>
            <person name="Jorgensen S.L."/>
            <person name="Zaremba-Niedzwiedzka K."/>
            <person name="Martijn J."/>
            <person name="Lind A.E."/>
            <person name="van Eijk R."/>
            <person name="Schleper C."/>
            <person name="Guy L."/>
            <person name="Ettema T.J."/>
        </authorList>
    </citation>
    <scope>NUCLEOTIDE SEQUENCE</scope>
</reference>
<evidence type="ECO:0000256" key="1">
    <source>
        <dbReference type="ARBA" id="ARBA00007405"/>
    </source>
</evidence>
<evidence type="ECO:0000256" key="2">
    <source>
        <dbReference type="ARBA" id="ARBA00012274"/>
    </source>
</evidence>
<gene>
    <name evidence="7" type="ORF">LCGC14_0258440</name>
</gene>
<dbReference type="AlphaFoldDB" id="A0A0F9U713"/>
<dbReference type="InterPro" id="IPR024434">
    <property type="entry name" value="TSCPD_dom"/>
</dbReference>
<comment type="catalytic activity">
    <reaction evidence="5">
        <text>a 2'-deoxyribonucleoside 5'-diphosphate + [thioredoxin]-disulfide + H2O = a ribonucleoside 5'-diphosphate + [thioredoxin]-dithiol</text>
        <dbReference type="Rhea" id="RHEA:23252"/>
        <dbReference type="Rhea" id="RHEA-COMP:10698"/>
        <dbReference type="Rhea" id="RHEA-COMP:10700"/>
        <dbReference type="ChEBI" id="CHEBI:15377"/>
        <dbReference type="ChEBI" id="CHEBI:29950"/>
        <dbReference type="ChEBI" id="CHEBI:50058"/>
        <dbReference type="ChEBI" id="CHEBI:57930"/>
        <dbReference type="ChEBI" id="CHEBI:73316"/>
        <dbReference type="EC" id="1.17.4.1"/>
    </reaction>
</comment>